<keyword evidence="1" id="KW-0732">Signal</keyword>
<sequence>MHLSSIIAGIATITLASSSVIVVKDQDQGRNDARGACLRSCHQQRPACPENMDPSKLGECWSCCFRQQSRPQGARLWSPAVPEFDLDRDGFERDGFDRDDFEDEDSVFL</sequence>
<gene>
    <name evidence="2" type="ORF">DSM5745_05450</name>
</gene>
<reference evidence="2 3" key="1">
    <citation type="journal article" date="2018" name="IMA Fungus">
        <title>IMA Genome-F 9: Draft genome sequence of Annulohypoxylon stygium, Aspergillus mulundensis, Berkeleyomyces basicola (syn. Thielaviopsis basicola), Ceratocystis smalleyi, two Cercospora beticola strains, Coleophoma cylindrospora, Fusarium fracticaudum, Phialophora cf. hyalina, and Morchella septimelata.</title>
        <authorList>
            <person name="Wingfield B.D."/>
            <person name="Bills G.F."/>
            <person name="Dong Y."/>
            <person name="Huang W."/>
            <person name="Nel W.J."/>
            <person name="Swalarsk-Parry B.S."/>
            <person name="Vaghefi N."/>
            <person name="Wilken P.M."/>
            <person name="An Z."/>
            <person name="de Beer Z.W."/>
            <person name="De Vos L."/>
            <person name="Chen L."/>
            <person name="Duong T.A."/>
            <person name="Gao Y."/>
            <person name="Hammerbacher A."/>
            <person name="Kikkert J.R."/>
            <person name="Li Y."/>
            <person name="Li H."/>
            <person name="Li K."/>
            <person name="Li Q."/>
            <person name="Liu X."/>
            <person name="Ma X."/>
            <person name="Naidoo K."/>
            <person name="Pethybridge S.J."/>
            <person name="Sun J."/>
            <person name="Steenkamp E.T."/>
            <person name="van der Nest M.A."/>
            <person name="van Wyk S."/>
            <person name="Wingfield M.J."/>
            <person name="Xiong C."/>
            <person name="Yue Q."/>
            <person name="Zhang X."/>
        </authorList>
    </citation>
    <scope>NUCLEOTIDE SEQUENCE [LARGE SCALE GENOMIC DNA]</scope>
    <source>
        <strain evidence="2 3">DSM 5745</strain>
    </source>
</reference>
<comment type="caution">
    <text evidence="2">The sequence shown here is derived from an EMBL/GenBank/DDBJ whole genome shotgun (WGS) entry which is preliminary data.</text>
</comment>
<evidence type="ECO:0000256" key="1">
    <source>
        <dbReference type="SAM" id="SignalP"/>
    </source>
</evidence>
<dbReference type="EMBL" id="PVWQ01000006">
    <property type="protein sequence ID" value="RDW78598.1"/>
    <property type="molecule type" value="Genomic_DNA"/>
</dbReference>
<dbReference type="OrthoDB" id="3440400at2759"/>
<dbReference type="RefSeq" id="XP_026603298.1">
    <property type="nucleotide sequence ID" value="XM_026747466.1"/>
</dbReference>
<dbReference type="GeneID" id="38115820"/>
<feature type="chain" id="PRO_5017749558" evidence="1">
    <location>
        <begin position="17"/>
        <end position="109"/>
    </location>
</feature>
<accession>A0A3D8RX66</accession>
<dbReference type="AlphaFoldDB" id="A0A3D8RX66"/>
<protein>
    <submittedName>
        <fullName evidence="2">Uncharacterized protein</fullName>
    </submittedName>
</protein>
<organism evidence="2 3">
    <name type="scientific">Aspergillus mulundensis</name>
    <dbReference type="NCBI Taxonomy" id="1810919"/>
    <lineage>
        <taxon>Eukaryota</taxon>
        <taxon>Fungi</taxon>
        <taxon>Dikarya</taxon>
        <taxon>Ascomycota</taxon>
        <taxon>Pezizomycotina</taxon>
        <taxon>Eurotiomycetes</taxon>
        <taxon>Eurotiomycetidae</taxon>
        <taxon>Eurotiales</taxon>
        <taxon>Aspergillaceae</taxon>
        <taxon>Aspergillus</taxon>
        <taxon>Aspergillus subgen. Nidulantes</taxon>
    </lineage>
</organism>
<name>A0A3D8RX66_9EURO</name>
<dbReference type="Proteomes" id="UP000256690">
    <property type="component" value="Unassembled WGS sequence"/>
</dbReference>
<evidence type="ECO:0000313" key="2">
    <source>
        <dbReference type="EMBL" id="RDW78598.1"/>
    </source>
</evidence>
<feature type="signal peptide" evidence="1">
    <location>
        <begin position="1"/>
        <end position="16"/>
    </location>
</feature>
<proteinExistence type="predicted"/>
<keyword evidence="3" id="KW-1185">Reference proteome</keyword>
<evidence type="ECO:0000313" key="3">
    <source>
        <dbReference type="Proteomes" id="UP000256690"/>
    </source>
</evidence>